<dbReference type="InterPro" id="IPR017927">
    <property type="entry name" value="FAD-bd_FR_type"/>
</dbReference>
<feature type="compositionally biased region" description="Low complexity" evidence="10">
    <location>
        <begin position="598"/>
        <end position="619"/>
    </location>
</feature>
<feature type="region of interest" description="Disordered" evidence="10">
    <location>
        <begin position="571"/>
        <end position="644"/>
    </location>
</feature>
<dbReference type="Gene3D" id="3.40.50.80">
    <property type="entry name" value="Nucleotide-binding domain of ferredoxin-NADP reductase (FNR) module"/>
    <property type="match status" value="1"/>
</dbReference>
<dbReference type="PANTHER" id="PTHR32361:SF3">
    <property type="entry name" value="REDUCTASE, PUTATIVE (AFU_ORTHOLOGUE AFUA_6G13750)-RELATED"/>
    <property type="match status" value="1"/>
</dbReference>
<dbReference type="SUPFAM" id="SSF52343">
    <property type="entry name" value="Ferredoxin reductase-like, C-terminal NADP-linked domain"/>
    <property type="match status" value="1"/>
</dbReference>
<dbReference type="GO" id="GO:0005886">
    <property type="term" value="C:plasma membrane"/>
    <property type="evidence" value="ECO:0007669"/>
    <property type="project" value="TreeGrafter"/>
</dbReference>
<evidence type="ECO:0000256" key="3">
    <source>
        <dbReference type="ARBA" id="ARBA00022448"/>
    </source>
</evidence>
<comment type="subcellular location">
    <subcellularLocation>
        <location evidence="1">Membrane</location>
        <topology evidence="1">Multi-pass membrane protein</topology>
    </subcellularLocation>
</comment>
<dbReference type="GO" id="GO:0006879">
    <property type="term" value="P:intracellular iron ion homeostasis"/>
    <property type="evidence" value="ECO:0007669"/>
    <property type="project" value="TreeGrafter"/>
</dbReference>
<evidence type="ECO:0000259" key="12">
    <source>
        <dbReference type="PROSITE" id="PS51384"/>
    </source>
</evidence>
<keyword evidence="6 11" id="KW-1133">Transmembrane helix</keyword>
<name>A0A9P5D1W4_9HYPO</name>
<dbReference type="InterPro" id="IPR013130">
    <property type="entry name" value="Fe3_Rdtase_TM_dom"/>
</dbReference>
<evidence type="ECO:0000256" key="4">
    <source>
        <dbReference type="ARBA" id="ARBA00022692"/>
    </source>
</evidence>
<feature type="transmembrane region" description="Helical" evidence="11">
    <location>
        <begin position="236"/>
        <end position="255"/>
    </location>
</feature>
<proteinExistence type="inferred from homology"/>
<dbReference type="RefSeq" id="XP_035319538.1">
    <property type="nucleotide sequence ID" value="XM_035464352.1"/>
</dbReference>
<dbReference type="GO" id="GO:0000293">
    <property type="term" value="F:ferric-chelate reductase activity"/>
    <property type="evidence" value="ECO:0007669"/>
    <property type="project" value="UniProtKB-ARBA"/>
</dbReference>
<dbReference type="Pfam" id="PF08022">
    <property type="entry name" value="FAD_binding_8"/>
    <property type="match status" value="1"/>
</dbReference>
<dbReference type="GeneID" id="55968602"/>
<dbReference type="InterPro" id="IPR013112">
    <property type="entry name" value="FAD-bd_8"/>
</dbReference>
<comment type="similarity">
    <text evidence="2">Belongs to the ferric reductase (FRE) family.</text>
</comment>
<dbReference type="SFLD" id="SFLDG01168">
    <property type="entry name" value="Ferric_reductase_subgroup_(FRE"/>
    <property type="match status" value="1"/>
</dbReference>
<dbReference type="PROSITE" id="PS51384">
    <property type="entry name" value="FAD_FR"/>
    <property type="match status" value="1"/>
</dbReference>
<dbReference type="Proteomes" id="UP000749293">
    <property type="component" value="Unassembled WGS sequence"/>
</dbReference>
<feature type="transmembrane region" description="Helical" evidence="11">
    <location>
        <begin position="310"/>
        <end position="328"/>
    </location>
</feature>
<evidence type="ECO:0000313" key="14">
    <source>
        <dbReference type="Proteomes" id="UP000749293"/>
    </source>
</evidence>
<evidence type="ECO:0000256" key="7">
    <source>
        <dbReference type="ARBA" id="ARBA00023002"/>
    </source>
</evidence>
<dbReference type="AlphaFoldDB" id="A0A9P5D1W4"/>
<protein>
    <submittedName>
        <fullName evidence="13">Ferric reductase NAD binding domain</fullName>
    </submittedName>
</protein>
<feature type="transmembrane region" description="Helical" evidence="11">
    <location>
        <begin position="59"/>
        <end position="79"/>
    </location>
</feature>
<organism evidence="13 14">
    <name type="scientific">Geosmithia morbida</name>
    <dbReference type="NCBI Taxonomy" id="1094350"/>
    <lineage>
        <taxon>Eukaryota</taxon>
        <taxon>Fungi</taxon>
        <taxon>Dikarya</taxon>
        <taxon>Ascomycota</taxon>
        <taxon>Pezizomycotina</taxon>
        <taxon>Sordariomycetes</taxon>
        <taxon>Hypocreomycetidae</taxon>
        <taxon>Hypocreales</taxon>
        <taxon>Bionectriaceae</taxon>
        <taxon>Geosmithia</taxon>
    </lineage>
</organism>
<evidence type="ECO:0000256" key="6">
    <source>
        <dbReference type="ARBA" id="ARBA00022989"/>
    </source>
</evidence>
<dbReference type="SFLD" id="SFLDS00052">
    <property type="entry name" value="Ferric_Reductase_Domain"/>
    <property type="match status" value="1"/>
</dbReference>
<keyword evidence="7" id="KW-0560">Oxidoreductase</keyword>
<dbReference type="GO" id="GO:0006826">
    <property type="term" value="P:iron ion transport"/>
    <property type="evidence" value="ECO:0007669"/>
    <property type="project" value="TreeGrafter"/>
</dbReference>
<gene>
    <name evidence="13" type="ORF">GMORB2_2372</name>
</gene>
<feature type="transmembrane region" description="Helical" evidence="11">
    <location>
        <begin position="151"/>
        <end position="174"/>
    </location>
</feature>
<keyword evidence="4 11" id="KW-0812">Transmembrane</keyword>
<feature type="compositionally biased region" description="Basic and acidic residues" evidence="10">
    <location>
        <begin position="588"/>
        <end position="597"/>
    </location>
</feature>
<evidence type="ECO:0000256" key="8">
    <source>
        <dbReference type="ARBA" id="ARBA00023065"/>
    </source>
</evidence>
<dbReference type="InterPro" id="IPR051410">
    <property type="entry name" value="Ferric/Cupric_Reductase"/>
</dbReference>
<keyword evidence="9 11" id="KW-0472">Membrane</keyword>
<feature type="domain" description="FAD-binding FR-type" evidence="12">
    <location>
        <begin position="334"/>
        <end position="489"/>
    </location>
</feature>
<dbReference type="EMBL" id="JAANYQ010000014">
    <property type="protein sequence ID" value="KAF4120886.1"/>
    <property type="molecule type" value="Genomic_DNA"/>
</dbReference>
<feature type="transmembrane region" description="Helical" evidence="11">
    <location>
        <begin position="275"/>
        <end position="298"/>
    </location>
</feature>
<dbReference type="PANTHER" id="PTHR32361">
    <property type="entry name" value="FERRIC/CUPRIC REDUCTASE TRANSMEMBRANE COMPONENT"/>
    <property type="match status" value="1"/>
</dbReference>
<comment type="caution">
    <text evidence="13">The sequence shown here is derived from an EMBL/GenBank/DDBJ whole genome shotgun (WGS) entry which is preliminary data.</text>
</comment>
<dbReference type="GO" id="GO:0015677">
    <property type="term" value="P:copper ion import"/>
    <property type="evidence" value="ECO:0007669"/>
    <property type="project" value="TreeGrafter"/>
</dbReference>
<keyword evidence="8" id="KW-0406">Ion transport</keyword>
<dbReference type="Pfam" id="PF01794">
    <property type="entry name" value="Ferric_reduct"/>
    <property type="match status" value="1"/>
</dbReference>
<sequence length="709" mass="77864">MDAAAHSMVHHVARHIQEHTSDTVEVPHWGYASRVVPCTNDAGSCEYLDVVYSSHDVGMVYMGILWLTILGVIFGWAILRHVSRPTATFPSEAIAKVVDQSDEEQGQSQTRQRSSAGGLSRVLRSAGALARRHLLPDSIHAIFGRTSRFQVVALAAFTAYLTIWTFVGITYKTWMTPVSGSPGLYNQRSSLGPWSDRLGVIAYALTPLSIILVNRESMLSVLLGVPYQSFNFLHRWVGYLIFVQSGLHTIGWCIIELNFYQPQPRVGIEWVSQGYMIWGIVAMFLLTVLFLLSTPWGIRLTGYEAFRKMHYVLAMVYMAACYCHWSKLRCFIIPGFVFWGLDRVGRLARSFLLHYTHIPSGGMAFRPAQAAISVFPDEEHGHIVRLDIENDQDAWTIGQHFYLTFTESSIWQSHPFTPINAPIVRNGKVHHTYIMRAKGGETKKLADLAMTKVAGLSTGEKDASSEGGDGAIATTPVIFTGPYGEKSMSGVTPTTNIMCIAGGTGIAYVLPVLLELARQPLSPTRRVELIWAVRHANDAAWVQSELDELRRIQNDLNLKIRLYATRDASASSSSSAAGDISNTDDSDSERKIGKTADSKNVNVTSSSSSVADSSSPNPGCGCGDGNPLPVRKTGNPNADDDVRHPDLDRLVRGFVESTADGPTTVFASGPGSMITSLRSIVASCNSPSMVWAGKERGSVRLMCDDRLEW</sequence>
<evidence type="ECO:0000256" key="1">
    <source>
        <dbReference type="ARBA" id="ARBA00004141"/>
    </source>
</evidence>
<feature type="transmembrane region" description="Helical" evidence="11">
    <location>
        <begin position="194"/>
        <end position="215"/>
    </location>
</feature>
<dbReference type="InterPro" id="IPR039261">
    <property type="entry name" value="FNR_nucleotide-bd"/>
</dbReference>
<evidence type="ECO:0000256" key="5">
    <source>
        <dbReference type="ARBA" id="ARBA00022982"/>
    </source>
</evidence>
<reference evidence="13" key="1">
    <citation type="submission" date="2020-03" db="EMBL/GenBank/DDBJ databases">
        <title>Site-based positive gene gene selection in Geosmithia morbida across the United States reveals a broad range of putative effectors and factors for local host and environmental adapation.</title>
        <authorList>
            <person name="Onufrak A."/>
            <person name="Murdoch R.W."/>
            <person name="Gazis R."/>
            <person name="Huff M."/>
            <person name="Staton M."/>
            <person name="Klingeman W."/>
            <person name="Hadziabdic D."/>
        </authorList>
    </citation>
    <scope>NUCLEOTIDE SEQUENCE</scope>
    <source>
        <strain evidence="13">1262</strain>
    </source>
</reference>
<evidence type="ECO:0000256" key="10">
    <source>
        <dbReference type="SAM" id="MobiDB-lite"/>
    </source>
</evidence>
<dbReference type="InterPro" id="IPR013121">
    <property type="entry name" value="Fe_red_NAD-bd_6"/>
</dbReference>
<keyword evidence="5" id="KW-0249">Electron transport</keyword>
<keyword evidence="3" id="KW-0813">Transport</keyword>
<evidence type="ECO:0000313" key="13">
    <source>
        <dbReference type="EMBL" id="KAF4120886.1"/>
    </source>
</evidence>
<dbReference type="OrthoDB" id="167398at2759"/>
<evidence type="ECO:0000256" key="2">
    <source>
        <dbReference type="ARBA" id="ARBA00006278"/>
    </source>
</evidence>
<keyword evidence="14" id="KW-1185">Reference proteome</keyword>
<dbReference type="Pfam" id="PF08030">
    <property type="entry name" value="NAD_binding_6"/>
    <property type="match status" value="1"/>
</dbReference>
<evidence type="ECO:0000256" key="9">
    <source>
        <dbReference type="ARBA" id="ARBA00023136"/>
    </source>
</evidence>
<feature type="region of interest" description="Disordered" evidence="10">
    <location>
        <begin position="99"/>
        <end position="119"/>
    </location>
</feature>
<feature type="compositionally biased region" description="Polar residues" evidence="10">
    <location>
        <begin position="106"/>
        <end position="117"/>
    </location>
</feature>
<accession>A0A9P5D1W4</accession>
<evidence type="ECO:0000256" key="11">
    <source>
        <dbReference type="SAM" id="Phobius"/>
    </source>
</evidence>
<dbReference type="CDD" id="cd06186">
    <property type="entry name" value="NOX_Duox_like_FAD_NADP"/>
    <property type="match status" value="1"/>
</dbReference>